<dbReference type="SUPFAM" id="SSF103491">
    <property type="entry name" value="Preprotein translocase SecY subunit"/>
    <property type="match status" value="1"/>
</dbReference>
<dbReference type="Proteomes" id="UP000398389">
    <property type="component" value="Unassembled WGS sequence"/>
</dbReference>
<dbReference type="RefSeq" id="XP_031852755.1">
    <property type="nucleotide sequence ID" value="XM_031996864.1"/>
</dbReference>
<feature type="transmembrane region" description="Helical" evidence="2">
    <location>
        <begin position="286"/>
        <end position="306"/>
    </location>
</feature>
<dbReference type="GeneID" id="43580964"/>
<dbReference type="Pfam" id="PF10559">
    <property type="entry name" value="Plug_translocon"/>
    <property type="match status" value="1"/>
</dbReference>
<evidence type="ECO:0000259" key="3">
    <source>
        <dbReference type="Pfam" id="PF10559"/>
    </source>
</evidence>
<dbReference type="EMBL" id="CABVLU010000002">
    <property type="protein sequence ID" value="VVT49183.1"/>
    <property type="molecule type" value="Genomic_DNA"/>
</dbReference>
<evidence type="ECO:0000256" key="2">
    <source>
        <dbReference type="SAM" id="Phobius"/>
    </source>
</evidence>
<dbReference type="InterPro" id="IPR023201">
    <property type="entry name" value="SecY_dom_sf"/>
</dbReference>
<gene>
    <name evidence="4" type="ORF">SAPINGB_P002144</name>
</gene>
<dbReference type="PRINTS" id="PR00303">
    <property type="entry name" value="SECYTRNLCASE"/>
</dbReference>
<proteinExistence type="inferred from homology"/>
<evidence type="ECO:0000313" key="4">
    <source>
        <dbReference type="EMBL" id="VVT49183.1"/>
    </source>
</evidence>
<evidence type="ECO:0000256" key="1">
    <source>
        <dbReference type="RuleBase" id="RU004349"/>
    </source>
</evidence>
<dbReference type="PIRSF" id="PIRSF004557">
    <property type="entry name" value="SecY"/>
    <property type="match status" value="1"/>
</dbReference>
<accession>A0A5E8BCZ6</accession>
<keyword evidence="2" id="KW-0812">Transmembrane</keyword>
<feature type="transmembrane region" description="Helical" evidence="2">
    <location>
        <begin position="416"/>
        <end position="434"/>
    </location>
</feature>
<dbReference type="OrthoDB" id="420669at2759"/>
<dbReference type="Pfam" id="PF00344">
    <property type="entry name" value="SecY"/>
    <property type="match status" value="1"/>
</dbReference>
<feature type="transmembrane region" description="Helical" evidence="2">
    <location>
        <begin position="76"/>
        <end position="101"/>
    </location>
</feature>
<protein>
    <recommendedName>
        <fullName evidence="3">Translocon Sec61/SecY plug domain-containing protein</fullName>
    </recommendedName>
</protein>
<keyword evidence="5" id="KW-1185">Reference proteome</keyword>
<comment type="similarity">
    <text evidence="1">Belongs to the SecY/SEC61-alpha family.</text>
</comment>
<dbReference type="InterPro" id="IPR019561">
    <property type="entry name" value="Translocon_Sec61/SecY_plug_dom"/>
</dbReference>
<dbReference type="AlphaFoldDB" id="A0A5E8BCZ6"/>
<feature type="transmembrane region" description="Helical" evidence="2">
    <location>
        <begin position="121"/>
        <end position="140"/>
    </location>
</feature>
<keyword evidence="2" id="KW-0472">Membrane</keyword>
<dbReference type="NCBIfam" id="TIGR00967">
    <property type="entry name" value="3a0501s007"/>
    <property type="match status" value="1"/>
</dbReference>
<feature type="transmembrane region" description="Helical" evidence="2">
    <location>
        <begin position="34"/>
        <end position="56"/>
    </location>
</feature>
<evidence type="ECO:0000313" key="5">
    <source>
        <dbReference type="Proteomes" id="UP000398389"/>
    </source>
</evidence>
<dbReference type="GO" id="GO:0016020">
    <property type="term" value="C:membrane"/>
    <property type="evidence" value="ECO:0007669"/>
    <property type="project" value="InterPro"/>
</dbReference>
<reference evidence="4 5" key="1">
    <citation type="submission" date="2019-09" db="EMBL/GenBank/DDBJ databases">
        <authorList>
            <person name="Brejova B."/>
        </authorList>
    </citation>
    <scope>NUCLEOTIDE SEQUENCE [LARGE SCALE GENOMIC DNA]</scope>
</reference>
<feature type="domain" description="Translocon Sec61/SecY plug" evidence="3">
    <location>
        <begin position="44"/>
        <end position="76"/>
    </location>
</feature>
<sequence>MSGQLRLLDLVKPFLPILPEVETPLRKVTYDDKILWSFGAGLCYFVMSELPLYGIFSSDSSDPLYWMRTILASNRGTLLELGTTPIVTAGLILQIFGGAQILDVNFDLKSDRELFQSAQKLLAIILTTAQAVAVVFSGLYGSPSDLGPGVIALLILQLIGAGIILILLDEVLEKGYGFGPGISFFTTLHVSQQIIWNCFSFHSSDYGRGNEYTGCVVALFHYIWVRKSFSGALMEAFFRPHLPNLMQFYATLLTFLATLYFLTFRVEIPVKSTKVRGSATSYPIRLFYTGAMPVYLLSSFTANIFLTSQSFFHQFPTNLLVRLFGTWEAREGTNQLVAVSGLAYYLQPPFTISEALWDPIKSVIYFVFVVSACSIFAKTWAEISGSSPRDVAKQFKAQGISILGHREVTVLKELKRIIPVAASVGGAVIGLLVVSSDLLGSFGNGTAILVAISTIQNYMEILAQEGFSASSMQQYLRA</sequence>
<dbReference type="InterPro" id="IPR002208">
    <property type="entry name" value="SecY/SEC61-alpha"/>
</dbReference>
<keyword evidence="2" id="KW-1133">Transmembrane helix</keyword>
<name>A0A5E8BCZ6_9ASCO</name>
<feature type="transmembrane region" description="Helical" evidence="2">
    <location>
        <begin position="146"/>
        <end position="168"/>
    </location>
</feature>
<dbReference type="Gene3D" id="1.10.3370.10">
    <property type="entry name" value="SecY subunit domain"/>
    <property type="match status" value="1"/>
</dbReference>
<organism evidence="4 5">
    <name type="scientific">Magnusiomyces paraingens</name>
    <dbReference type="NCBI Taxonomy" id="2606893"/>
    <lineage>
        <taxon>Eukaryota</taxon>
        <taxon>Fungi</taxon>
        <taxon>Dikarya</taxon>
        <taxon>Ascomycota</taxon>
        <taxon>Saccharomycotina</taxon>
        <taxon>Dipodascomycetes</taxon>
        <taxon>Dipodascales</taxon>
        <taxon>Dipodascaceae</taxon>
        <taxon>Magnusiomyces</taxon>
    </lineage>
</organism>
<feature type="transmembrane region" description="Helical" evidence="2">
    <location>
        <begin position="245"/>
        <end position="266"/>
    </location>
</feature>
<dbReference type="PANTHER" id="PTHR10906">
    <property type="entry name" value="SECY/SEC61-ALPHA FAMILY MEMBER"/>
    <property type="match status" value="1"/>
</dbReference>
<dbReference type="GO" id="GO:0015031">
    <property type="term" value="P:protein transport"/>
    <property type="evidence" value="ECO:0007669"/>
    <property type="project" value="InterPro"/>
</dbReference>
<feature type="transmembrane region" description="Helical" evidence="2">
    <location>
        <begin position="363"/>
        <end position="381"/>
    </location>
</feature>